<keyword evidence="3 7" id="KW-1134">Transmembrane beta strand</keyword>
<dbReference type="Gene3D" id="2.60.40.1120">
    <property type="entry name" value="Carboxypeptidase-like, regulatory domain"/>
    <property type="match status" value="1"/>
</dbReference>
<dbReference type="SUPFAM" id="SSF49464">
    <property type="entry name" value="Carboxypeptidase regulatory domain-like"/>
    <property type="match status" value="1"/>
</dbReference>
<protein>
    <submittedName>
        <fullName evidence="9">TonB-dependent receptor</fullName>
    </submittedName>
</protein>
<evidence type="ECO:0000256" key="3">
    <source>
        <dbReference type="ARBA" id="ARBA00022452"/>
    </source>
</evidence>
<feature type="domain" description="TonB-dependent receptor plug" evidence="8">
    <location>
        <begin position="153"/>
        <end position="262"/>
    </location>
</feature>
<dbReference type="InterPro" id="IPR036942">
    <property type="entry name" value="Beta-barrel_TonB_sf"/>
</dbReference>
<name>A0A558C2J7_9BACT</name>
<dbReference type="InterPro" id="IPR023996">
    <property type="entry name" value="TonB-dep_OMP_SusC/RagA"/>
</dbReference>
<dbReference type="InterPro" id="IPR037066">
    <property type="entry name" value="Plug_dom_sf"/>
</dbReference>
<evidence type="ECO:0000313" key="9">
    <source>
        <dbReference type="EMBL" id="TVT42934.1"/>
    </source>
</evidence>
<keyword evidence="4 7" id="KW-0812">Transmembrane</keyword>
<dbReference type="InterPro" id="IPR023997">
    <property type="entry name" value="TonB-dep_OMP_SusC/RagA_CS"/>
</dbReference>
<evidence type="ECO:0000313" key="10">
    <source>
        <dbReference type="Proteomes" id="UP000317624"/>
    </source>
</evidence>
<evidence type="ECO:0000256" key="5">
    <source>
        <dbReference type="ARBA" id="ARBA00023136"/>
    </source>
</evidence>
<keyword evidence="2 7" id="KW-0813">Transport</keyword>
<evidence type="ECO:0000256" key="7">
    <source>
        <dbReference type="PROSITE-ProRule" id="PRU01360"/>
    </source>
</evidence>
<keyword evidence="10" id="KW-1185">Reference proteome</keyword>
<dbReference type="FunFam" id="2.170.130.10:FF:000008">
    <property type="entry name" value="SusC/RagA family TonB-linked outer membrane protein"/>
    <property type="match status" value="1"/>
</dbReference>
<dbReference type="Proteomes" id="UP000317624">
    <property type="component" value="Unassembled WGS sequence"/>
</dbReference>
<dbReference type="EMBL" id="VMRJ01000001">
    <property type="protein sequence ID" value="TVT42934.1"/>
    <property type="molecule type" value="Genomic_DNA"/>
</dbReference>
<sequence>MMTVLFGTQPSKHLLTFSSAHPARSMRNFYQISRLLWLLPGLSVPAAFAQAQTQAQAQRVTITGKVTSADGKEALPGVTVLLKGTSNGTGTGPDGSYSLQVPAGGGGVLIFSYVGYATQEVQIAGQSVINLGLQGEAKGLDEVVVVGYGSQKKSDVTGALSSVSAKEIQQVQTQNITQALQGRAAGVDVAGGNFRPGEVPAIRIRGNRSVRASNEPLYVVDGIPLAQGTGLNDFNPQDIQSVEILKDASATAIYGSRGANGVVIVTTKRGQEGKFSINYNTYFSADRASRTLDLFDGGGFLEVQREANRANGTYAPLYADPARDFALFGAKDLNAWEGIADGYEWVDRANRVVAARPTTDAEKALYGASVTQIPIYDASKVRTTDWQNLALRTALTQNHQLSASGGTDKLRASMSVGYLKQNGIQLGQDFARYNARATLDFKVNPIVTLGASTNASLSVQNYGPDIYGRAVGQLPYAVPYTPDGAFITNPGGDPLIFNPLREQSNAFNERRVTRFFGSFYADVQLPFVKGLRYRLNVGPDFRNNRTGIFQSARAIARDAGGPNSISYGQYDQGQNFTYVVENLLFYDRQFGDKHSLSLTALQSVQSDRGEGSSVNALDLPYDSQKWYNLSSTYKAAANGFSSYYTARSLASWMGRINYGYLDRYLLTLTGRADGASVLAPGNKWSFFPSVAVAWKVQQENFLRNVAVVSELKLRGGYGTVGQASVDPYTTGGTLQQSAYAFNETPAYGYSPTPGTLPNTLGGLPNPNLRWERTSTLNLGVDFGFFKNRITGSVEVYRANTTDLLLPRALPAVSGVVSILQNVGATRNSGVEVGLTTVNVETKNFRWSTDYVFTRNKEEFVSLASGAVSDVGNRWFIGQPLGVYYNYQNNGIWQTSEADQAKVYGAKPGEIKVVDQDGNSIINANDFVILGSNRPKWSGSLNNTLTYKAFELSFLVYARVGQLVATGYSPGLGGRYPGLAVDYWTPTNPSNENPRPAIGQDAAKNNSGYPFVSGSFVRVRNISLTYTVPPAISTKIRANNLAIYVNAVNPFLFTKFRGLDPEASDIGSTSGELAQARNLGTKSLIVGLRLGF</sequence>
<dbReference type="OrthoDB" id="9816550at2"/>
<accession>A0A558C2J7</accession>
<comment type="caution">
    <text evidence="9">The sequence shown here is derived from an EMBL/GenBank/DDBJ whole genome shotgun (WGS) entry which is preliminary data.</text>
</comment>
<organism evidence="9 10">
    <name type="scientific">Hymenobacter setariae</name>
    <dbReference type="NCBI Taxonomy" id="2594794"/>
    <lineage>
        <taxon>Bacteria</taxon>
        <taxon>Pseudomonadati</taxon>
        <taxon>Bacteroidota</taxon>
        <taxon>Cytophagia</taxon>
        <taxon>Cytophagales</taxon>
        <taxon>Hymenobacteraceae</taxon>
        <taxon>Hymenobacter</taxon>
    </lineage>
</organism>
<dbReference type="InterPro" id="IPR039426">
    <property type="entry name" value="TonB-dep_rcpt-like"/>
</dbReference>
<dbReference type="PROSITE" id="PS52016">
    <property type="entry name" value="TONB_DEPENDENT_REC_3"/>
    <property type="match status" value="1"/>
</dbReference>
<dbReference type="GO" id="GO:0009279">
    <property type="term" value="C:cell outer membrane"/>
    <property type="evidence" value="ECO:0007669"/>
    <property type="project" value="UniProtKB-SubCell"/>
</dbReference>
<evidence type="ECO:0000256" key="1">
    <source>
        <dbReference type="ARBA" id="ARBA00004571"/>
    </source>
</evidence>
<dbReference type="Pfam" id="PF07715">
    <property type="entry name" value="Plug"/>
    <property type="match status" value="1"/>
</dbReference>
<evidence type="ECO:0000259" key="8">
    <source>
        <dbReference type="Pfam" id="PF07715"/>
    </source>
</evidence>
<dbReference type="NCBIfam" id="TIGR04057">
    <property type="entry name" value="SusC_RagA_signa"/>
    <property type="match status" value="1"/>
</dbReference>
<dbReference type="Gene3D" id="2.40.170.20">
    <property type="entry name" value="TonB-dependent receptor, beta-barrel domain"/>
    <property type="match status" value="1"/>
</dbReference>
<evidence type="ECO:0000256" key="6">
    <source>
        <dbReference type="ARBA" id="ARBA00023237"/>
    </source>
</evidence>
<gene>
    <name evidence="9" type="ORF">FNT36_02245</name>
</gene>
<dbReference type="InterPro" id="IPR012910">
    <property type="entry name" value="Plug_dom"/>
</dbReference>
<dbReference type="SUPFAM" id="SSF56935">
    <property type="entry name" value="Porins"/>
    <property type="match status" value="1"/>
</dbReference>
<proteinExistence type="inferred from homology"/>
<comment type="similarity">
    <text evidence="7">Belongs to the TonB-dependent receptor family.</text>
</comment>
<evidence type="ECO:0000256" key="2">
    <source>
        <dbReference type="ARBA" id="ARBA00022448"/>
    </source>
</evidence>
<dbReference type="AlphaFoldDB" id="A0A558C2J7"/>
<dbReference type="NCBIfam" id="TIGR04056">
    <property type="entry name" value="OMP_RagA_SusC"/>
    <property type="match status" value="1"/>
</dbReference>
<dbReference type="InterPro" id="IPR008969">
    <property type="entry name" value="CarboxyPept-like_regulatory"/>
</dbReference>
<keyword evidence="9" id="KW-0675">Receptor</keyword>
<dbReference type="Pfam" id="PF13715">
    <property type="entry name" value="CarbopepD_reg_2"/>
    <property type="match status" value="1"/>
</dbReference>
<reference evidence="9 10" key="1">
    <citation type="submission" date="2019-07" db="EMBL/GenBank/DDBJ databases">
        <title>Hymenobacter sp. straun FUR1 Genome sequencing and assembly.</title>
        <authorList>
            <person name="Chhetri G."/>
        </authorList>
    </citation>
    <scope>NUCLEOTIDE SEQUENCE [LARGE SCALE GENOMIC DNA]</scope>
    <source>
        <strain evidence="9 10">Fur1</strain>
    </source>
</reference>
<comment type="subcellular location">
    <subcellularLocation>
        <location evidence="1 7">Cell outer membrane</location>
        <topology evidence="1 7">Multi-pass membrane protein</topology>
    </subcellularLocation>
</comment>
<keyword evidence="5 7" id="KW-0472">Membrane</keyword>
<dbReference type="Gene3D" id="2.170.130.10">
    <property type="entry name" value="TonB-dependent receptor, plug domain"/>
    <property type="match status" value="1"/>
</dbReference>
<keyword evidence="6 7" id="KW-0998">Cell outer membrane</keyword>
<evidence type="ECO:0000256" key="4">
    <source>
        <dbReference type="ARBA" id="ARBA00022692"/>
    </source>
</evidence>